<accession>A0AAV7QUV9</accession>
<comment type="caution">
    <text evidence="2">The sequence shown here is derived from an EMBL/GenBank/DDBJ whole genome shotgun (WGS) entry which is preliminary data.</text>
</comment>
<dbReference type="EMBL" id="JANPWB010000010">
    <property type="protein sequence ID" value="KAJ1144321.1"/>
    <property type="molecule type" value="Genomic_DNA"/>
</dbReference>
<evidence type="ECO:0000313" key="2">
    <source>
        <dbReference type="EMBL" id="KAJ1144321.1"/>
    </source>
</evidence>
<feature type="compositionally biased region" description="Basic and acidic residues" evidence="1">
    <location>
        <begin position="65"/>
        <end position="80"/>
    </location>
</feature>
<keyword evidence="3" id="KW-1185">Reference proteome</keyword>
<dbReference type="AlphaFoldDB" id="A0AAV7QUV9"/>
<evidence type="ECO:0000256" key="1">
    <source>
        <dbReference type="SAM" id="MobiDB-lite"/>
    </source>
</evidence>
<reference evidence="2" key="1">
    <citation type="journal article" date="2022" name="bioRxiv">
        <title>Sequencing and chromosome-scale assembly of the giantPleurodeles waltlgenome.</title>
        <authorList>
            <person name="Brown T."/>
            <person name="Elewa A."/>
            <person name="Iarovenko S."/>
            <person name="Subramanian E."/>
            <person name="Araus A.J."/>
            <person name="Petzold A."/>
            <person name="Susuki M."/>
            <person name="Suzuki K.-i.T."/>
            <person name="Hayashi T."/>
            <person name="Toyoda A."/>
            <person name="Oliveira C."/>
            <person name="Osipova E."/>
            <person name="Leigh N.D."/>
            <person name="Simon A."/>
            <person name="Yun M.H."/>
        </authorList>
    </citation>
    <scope>NUCLEOTIDE SEQUENCE</scope>
    <source>
        <strain evidence="2">20211129_DDA</strain>
        <tissue evidence="2">Liver</tissue>
    </source>
</reference>
<gene>
    <name evidence="2" type="ORF">NDU88_010621</name>
</gene>
<feature type="region of interest" description="Disordered" evidence="1">
    <location>
        <begin position="53"/>
        <end position="80"/>
    </location>
</feature>
<organism evidence="2 3">
    <name type="scientific">Pleurodeles waltl</name>
    <name type="common">Iberian ribbed newt</name>
    <dbReference type="NCBI Taxonomy" id="8319"/>
    <lineage>
        <taxon>Eukaryota</taxon>
        <taxon>Metazoa</taxon>
        <taxon>Chordata</taxon>
        <taxon>Craniata</taxon>
        <taxon>Vertebrata</taxon>
        <taxon>Euteleostomi</taxon>
        <taxon>Amphibia</taxon>
        <taxon>Batrachia</taxon>
        <taxon>Caudata</taxon>
        <taxon>Salamandroidea</taxon>
        <taxon>Salamandridae</taxon>
        <taxon>Pleurodelinae</taxon>
        <taxon>Pleurodeles</taxon>
    </lineage>
</organism>
<name>A0AAV7QUV9_PLEWA</name>
<dbReference type="Proteomes" id="UP001066276">
    <property type="component" value="Chromosome 6"/>
</dbReference>
<sequence>MRVELQGMHISMHVPVGSSLYSVYLLESGSAAREAPGQLQEHFPVHVPRGRHGALVAGSSRGHRSIHDHQEYQRPRKPDTPESLLALCATGVSALPCSPKGGTSAPA</sequence>
<protein>
    <submittedName>
        <fullName evidence="2">Uncharacterized protein</fullName>
    </submittedName>
</protein>
<evidence type="ECO:0000313" key="3">
    <source>
        <dbReference type="Proteomes" id="UP001066276"/>
    </source>
</evidence>
<proteinExistence type="predicted"/>